<gene>
    <name evidence="2" type="ORF">ACFQ2E_09860</name>
</gene>
<evidence type="ECO:0000256" key="1">
    <source>
        <dbReference type="SAM" id="Phobius"/>
    </source>
</evidence>
<keyword evidence="3" id="KW-1185">Reference proteome</keyword>
<reference evidence="3" key="1">
    <citation type="journal article" date="2019" name="Int. J. Syst. Evol. Microbiol.">
        <title>The Global Catalogue of Microorganisms (GCM) 10K type strain sequencing project: providing services to taxonomists for standard genome sequencing and annotation.</title>
        <authorList>
            <consortium name="The Broad Institute Genomics Platform"/>
            <consortium name="The Broad Institute Genome Sequencing Center for Infectious Disease"/>
            <person name="Wu L."/>
            <person name="Ma J."/>
        </authorList>
    </citation>
    <scope>NUCLEOTIDE SEQUENCE [LARGE SCALE GENOMIC DNA]</scope>
    <source>
        <strain evidence="3">CCUG 63246</strain>
    </source>
</reference>
<evidence type="ECO:0000313" key="3">
    <source>
        <dbReference type="Proteomes" id="UP001597163"/>
    </source>
</evidence>
<dbReference type="RefSeq" id="WP_311939436.1">
    <property type="nucleotide sequence ID" value="NZ_JAVSCK010000003.1"/>
</dbReference>
<comment type="caution">
    <text evidence="2">The sequence shown here is derived from an EMBL/GenBank/DDBJ whole genome shotgun (WGS) entry which is preliminary data.</text>
</comment>
<protein>
    <submittedName>
        <fullName evidence="2">Uncharacterized protein</fullName>
    </submittedName>
</protein>
<keyword evidence="1" id="KW-1133">Transmembrane helix</keyword>
<name>A0ABW3RCN7_9FLAO</name>
<accession>A0ABW3RCN7</accession>
<keyword evidence="1" id="KW-0472">Membrane</keyword>
<organism evidence="2 3">
    <name type="scientific">Hwangdonia seohaensis</name>
    <dbReference type="NCBI Taxonomy" id="1240727"/>
    <lineage>
        <taxon>Bacteria</taxon>
        <taxon>Pseudomonadati</taxon>
        <taxon>Bacteroidota</taxon>
        <taxon>Flavobacteriia</taxon>
        <taxon>Flavobacteriales</taxon>
        <taxon>Flavobacteriaceae</taxon>
        <taxon>Hwangdonia</taxon>
    </lineage>
</organism>
<dbReference type="Proteomes" id="UP001597163">
    <property type="component" value="Unassembled WGS sequence"/>
</dbReference>
<evidence type="ECO:0000313" key="2">
    <source>
        <dbReference type="EMBL" id="MFD1162723.1"/>
    </source>
</evidence>
<feature type="transmembrane region" description="Helical" evidence="1">
    <location>
        <begin position="68"/>
        <end position="86"/>
    </location>
</feature>
<sequence length="87" mass="9880">MGGEGSMAAANNSLKNNRNLLKKKRKGSLAGSYGNLEMAEFPEATPQQLLEIEKKIRNKNKQARIKQLIIFAIFMLVFLSFIYYLIN</sequence>
<proteinExistence type="predicted"/>
<dbReference type="EMBL" id="JBHTLJ010000003">
    <property type="protein sequence ID" value="MFD1162723.1"/>
    <property type="molecule type" value="Genomic_DNA"/>
</dbReference>
<keyword evidence="1" id="KW-0812">Transmembrane</keyword>